<gene>
    <name evidence="3" type="ORF">ZMTM_04070</name>
</gene>
<dbReference type="InterPro" id="IPR036162">
    <property type="entry name" value="Resolvase-like_N_sf"/>
</dbReference>
<dbReference type="GO" id="GO:0000150">
    <property type="term" value="F:DNA strand exchange activity"/>
    <property type="evidence" value="ECO:0007669"/>
    <property type="project" value="InterPro"/>
</dbReference>
<dbReference type="Pfam" id="PF00239">
    <property type="entry name" value="Resolvase"/>
    <property type="match status" value="1"/>
</dbReference>
<evidence type="ECO:0000259" key="1">
    <source>
        <dbReference type="PROSITE" id="PS51736"/>
    </source>
</evidence>
<sequence length="381" mass="43268">MVAASSEQINVEDIADIEIPVAQYVRMSTEHQRYSTENQQLAIADYAAIHGMRIVKTYADSGKSGLNIGGRLELQQLLADVQKPDVEFRAILVYDVSRWGRFPDPDEAAMYEQTCKKRGIQVIYCAEQFSNDGSLQSTIIKNIKRSMAAEYARELSVKVFAGQKTLIKKGYRQGGTPGYGLRRQLIDEHHNIKGILKRGEHKSIQTDRVLLIPGPPDEIATVNLIYQLFLKDGMLERGIANVLNDKRIESETGRPWTRGLVHQILTNEKYIGNNVFNRTSFKLKIKHQRNDPADWVRKDGAFEAIVSVDLFMQARAIIENRSRHLDEDQMLELLKQILTRRGILSGIIIDEEDGAPSSSVYRSRFGRGLYADRTQFALYPL</sequence>
<feature type="domain" description="Recombinase" evidence="2">
    <location>
        <begin position="200"/>
        <end position="324"/>
    </location>
</feature>
<dbReference type="PROSITE" id="PS51737">
    <property type="entry name" value="RECOMBINASE_DNA_BIND"/>
    <property type="match status" value="1"/>
</dbReference>
<dbReference type="InterPro" id="IPR011109">
    <property type="entry name" value="DNA_bind_recombinase_dom"/>
</dbReference>
<keyword evidence="4" id="KW-1185">Reference proteome</keyword>
<dbReference type="AlphaFoldDB" id="A0A8D5JZW6"/>
<dbReference type="PANTHER" id="PTHR30461:SF23">
    <property type="entry name" value="DNA RECOMBINASE-RELATED"/>
    <property type="match status" value="1"/>
</dbReference>
<dbReference type="FunFam" id="3.40.50.1390:FF:000008">
    <property type="entry name" value="DNA recombinase"/>
    <property type="match status" value="1"/>
</dbReference>
<dbReference type="Gene3D" id="3.90.1750.20">
    <property type="entry name" value="Putative Large Serine Recombinase, Chain B, Domain 2"/>
    <property type="match status" value="1"/>
</dbReference>
<dbReference type="KEGG" id="mpau:ZMTM_04070"/>
<evidence type="ECO:0000313" key="3">
    <source>
        <dbReference type="EMBL" id="BCM24148.1"/>
    </source>
</evidence>
<organism evidence="3 4">
    <name type="scientific">Methyloradius palustris</name>
    <dbReference type="NCBI Taxonomy" id="2778876"/>
    <lineage>
        <taxon>Bacteria</taxon>
        <taxon>Pseudomonadati</taxon>
        <taxon>Pseudomonadota</taxon>
        <taxon>Betaproteobacteria</taxon>
        <taxon>Nitrosomonadales</taxon>
        <taxon>Methylophilaceae</taxon>
        <taxon>Methyloradius</taxon>
    </lineage>
</organism>
<dbReference type="SMART" id="SM00857">
    <property type="entry name" value="Resolvase"/>
    <property type="match status" value="1"/>
</dbReference>
<evidence type="ECO:0000313" key="4">
    <source>
        <dbReference type="Proteomes" id="UP000826722"/>
    </source>
</evidence>
<accession>A0A8D5JZW6</accession>
<reference evidence="3" key="1">
    <citation type="journal article" date="2021" name="Arch. Microbiol.">
        <title>Methyloradius palustris gen. nov., sp. nov., a methanol-oxidizing bacterium isolated from snow.</title>
        <authorList>
            <person name="Miyadera T."/>
            <person name="Kojima H."/>
            <person name="Fukui M."/>
        </authorList>
    </citation>
    <scope>NUCLEOTIDE SEQUENCE</scope>
    <source>
        <strain evidence="3">Zm11</strain>
    </source>
</reference>
<dbReference type="SUPFAM" id="SSF53041">
    <property type="entry name" value="Resolvase-like"/>
    <property type="match status" value="1"/>
</dbReference>
<evidence type="ECO:0008006" key="5">
    <source>
        <dbReference type="Google" id="ProtNLM"/>
    </source>
</evidence>
<feature type="domain" description="Resolvase/invertase-type recombinase catalytic" evidence="1">
    <location>
        <begin position="20"/>
        <end position="174"/>
    </location>
</feature>
<protein>
    <recommendedName>
        <fullName evidence="5">Recombinase</fullName>
    </recommendedName>
</protein>
<dbReference type="Pfam" id="PF07508">
    <property type="entry name" value="Recombinase"/>
    <property type="match status" value="1"/>
</dbReference>
<proteinExistence type="predicted"/>
<dbReference type="Proteomes" id="UP000826722">
    <property type="component" value="Chromosome"/>
</dbReference>
<dbReference type="InterPro" id="IPR038109">
    <property type="entry name" value="DNA_bind_recomb_sf"/>
</dbReference>
<dbReference type="EMBL" id="AP024110">
    <property type="protein sequence ID" value="BCM24148.1"/>
    <property type="molecule type" value="Genomic_DNA"/>
</dbReference>
<dbReference type="CDD" id="cd00338">
    <property type="entry name" value="Ser_Recombinase"/>
    <property type="match status" value="1"/>
</dbReference>
<dbReference type="PANTHER" id="PTHR30461">
    <property type="entry name" value="DNA-INVERTASE FROM LAMBDOID PROPHAGE"/>
    <property type="match status" value="1"/>
</dbReference>
<name>A0A8D5JZW6_9PROT</name>
<dbReference type="GO" id="GO:0003677">
    <property type="term" value="F:DNA binding"/>
    <property type="evidence" value="ECO:0007669"/>
    <property type="project" value="InterPro"/>
</dbReference>
<dbReference type="InterPro" id="IPR050639">
    <property type="entry name" value="SSR_resolvase"/>
</dbReference>
<dbReference type="InterPro" id="IPR006119">
    <property type="entry name" value="Resolv_N"/>
</dbReference>
<evidence type="ECO:0000259" key="2">
    <source>
        <dbReference type="PROSITE" id="PS51737"/>
    </source>
</evidence>
<dbReference type="Gene3D" id="3.40.50.1390">
    <property type="entry name" value="Resolvase, N-terminal catalytic domain"/>
    <property type="match status" value="1"/>
</dbReference>
<dbReference type="PROSITE" id="PS51736">
    <property type="entry name" value="RECOMBINASES_3"/>
    <property type="match status" value="1"/>
</dbReference>